<protein>
    <recommendedName>
        <fullName evidence="8">DUF1656 domain-containing protein</fullName>
    </recommendedName>
</protein>
<dbReference type="EMBL" id="FMBK01000010">
    <property type="protein sequence ID" value="SCC72531.1"/>
    <property type="molecule type" value="Genomic_DNA"/>
</dbReference>
<evidence type="ECO:0000256" key="3">
    <source>
        <dbReference type="ARBA" id="ARBA00022989"/>
    </source>
</evidence>
<keyword evidence="3 5" id="KW-1133">Transmembrane helix</keyword>
<dbReference type="OrthoDB" id="6695501at2"/>
<evidence type="ECO:0000256" key="2">
    <source>
        <dbReference type="ARBA" id="ARBA00022692"/>
    </source>
</evidence>
<evidence type="ECO:0000256" key="4">
    <source>
        <dbReference type="ARBA" id="ARBA00023136"/>
    </source>
</evidence>
<evidence type="ECO:0000256" key="1">
    <source>
        <dbReference type="ARBA" id="ARBA00022475"/>
    </source>
</evidence>
<evidence type="ECO:0000313" key="6">
    <source>
        <dbReference type="EMBL" id="SCC72531.1"/>
    </source>
</evidence>
<sequence>MGEINIYGVYVPILLVQAIFAYLLLQVMRLKTDQWSSQGWIVWPSIFNLCLYIVLLFMIHGLFVLSVA</sequence>
<feature type="transmembrane region" description="Helical" evidence="5">
    <location>
        <begin position="46"/>
        <end position="67"/>
    </location>
</feature>
<accession>A0A1C4GXL5</accession>
<evidence type="ECO:0000256" key="5">
    <source>
        <dbReference type="SAM" id="Phobius"/>
    </source>
</evidence>
<organism evidence="6 7">
    <name type="scientific">Acinetobacter albensis</name>
    <dbReference type="NCBI Taxonomy" id="1673609"/>
    <lineage>
        <taxon>Bacteria</taxon>
        <taxon>Pseudomonadati</taxon>
        <taxon>Pseudomonadota</taxon>
        <taxon>Gammaproteobacteria</taxon>
        <taxon>Moraxellales</taxon>
        <taxon>Moraxellaceae</taxon>
        <taxon>Acinetobacter</taxon>
    </lineage>
</organism>
<proteinExistence type="predicted"/>
<keyword evidence="1" id="KW-1003">Cell membrane</keyword>
<dbReference type="Proteomes" id="UP000243661">
    <property type="component" value="Unassembled WGS sequence"/>
</dbReference>
<evidence type="ECO:0000313" key="7">
    <source>
        <dbReference type="Proteomes" id="UP000243661"/>
    </source>
</evidence>
<keyword evidence="4 5" id="KW-0472">Membrane</keyword>
<feature type="transmembrane region" description="Helical" evidence="5">
    <location>
        <begin position="6"/>
        <end position="25"/>
    </location>
</feature>
<gene>
    <name evidence="6" type="ORF">GA0116959_11057</name>
</gene>
<keyword evidence="2 5" id="KW-0812">Transmembrane</keyword>
<dbReference type="Pfam" id="PF07869">
    <property type="entry name" value="DUF1656"/>
    <property type="match status" value="1"/>
</dbReference>
<name>A0A1C4GXL5_9GAMM</name>
<dbReference type="AlphaFoldDB" id="A0A1C4GXL5"/>
<dbReference type="RefSeq" id="WP_092720521.1">
    <property type="nucleotide sequence ID" value="NZ_FMBK01000010.1"/>
</dbReference>
<reference evidence="6 7" key="1">
    <citation type="submission" date="2016-08" db="EMBL/GenBank/DDBJ databases">
        <authorList>
            <person name="Seilhamer J.J."/>
        </authorList>
    </citation>
    <scope>NUCLEOTIDE SEQUENCE [LARGE SCALE GENOMIC DNA]</scope>
    <source>
        <strain evidence="6 7">ANC 4874</strain>
    </source>
</reference>
<dbReference type="InterPro" id="IPR012451">
    <property type="entry name" value="DUF1656"/>
</dbReference>
<evidence type="ECO:0008006" key="8">
    <source>
        <dbReference type="Google" id="ProtNLM"/>
    </source>
</evidence>